<proteinExistence type="inferred from homology"/>
<dbReference type="Proteomes" id="UP000001514">
    <property type="component" value="Unassembled WGS sequence"/>
</dbReference>
<evidence type="ECO:0000256" key="1">
    <source>
        <dbReference type="ARBA" id="ARBA00005005"/>
    </source>
</evidence>
<comment type="similarity">
    <text evidence="2 6">Belongs to the enoyl-CoA hydratase/isomerase family.</text>
</comment>
<dbReference type="InterPro" id="IPR029045">
    <property type="entry name" value="ClpP/crotonase-like_dom_sf"/>
</dbReference>
<dbReference type="PANTHER" id="PTHR43149">
    <property type="entry name" value="ENOYL-COA HYDRATASE"/>
    <property type="match status" value="1"/>
</dbReference>
<dbReference type="FunFam" id="1.10.12.10:FF:000004">
    <property type="entry name" value="Delta3,5-delta2,4-dienoyl-CoA isomerase"/>
    <property type="match status" value="1"/>
</dbReference>
<dbReference type="AlphaFoldDB" id="D8S1K9"/>
<dbReference type="HOGENOM" id="CLU_009834_7_0_1"/>
<dbReference type="InterPro" id="IPR018376">
    <property type="entry name" value="Enoyl-CoA_hyd/isom_CS"/>
</dbReference>
<accession>D8S1K9</accession>
<dbReference type="InParanoid" id="D8S1K9"/>
<dbReference type="UniPathway" id="UPA00659"/>
<sequence>MAVVRNEGVDEHGVARLLLNRPHKGNALDDALFRELPIALRALDDDPQVRVVLLSGSGPNFCSGIDTNILSTKSSSSPSSSSGDGDGDGARGRERFGAYIRWLQDSLSAPEVCRKPVIAMIHGACIGGGIDLITACDVRYCTRDSLFSVKEVDLGITADLGSLQRLPAIVGYANTMELALTARNFDGKEAKELGLVSRVFDSRQEMEAAVESLAGAIAGKSELAVRGTKAVLVKGRDMSVAQGLDYVAARNSASMSFQDVAEAIRARKEKRKPAFSKL</sequence>
<keyword evidence="4" id="KW-0443">Lipid metabolism</keyword>
<evidence type="ECO:0000256" key="3">
    <source>
        <dbReference type="ARBA" id="ARBA00022832"/>
    </source>
</evidence>
<dbReference type="GO" id="GO:0005777">
    <property type="term" value="C:peroxisome"/>
    <property type="evidence" value="ECO:0000318"/>
    <property type="project" value="GO_Central"/>
</dbReference>
<dbReference type="InterPro" id="IPR001753">
    <property type="entry name" value="Enoyl-CoA_hydra/iso"/>
</dbReference>
<evidence type="ECO:0000313" key="7">
    <source>
        <dbReference type="EMBL" id="EFJ21871.1"/>
    </source>
</evidence>
<dbReference type="eggNOG" id="KOG1681">
    <property type="taxonomic scope" value="Eukaryota"/>
</dbReference>
<name>D8S1K9_SELML</name>
<evidence type="ECO:0000256" key="4">
    <source>
        <dbReference type="ARBA" id="ARBA00023098"/>
    </source>
</evidence>
<reference evidence="7 8" key="1">
    <citation type="journal article" date="2011" name="Science">
        <title>The Selaginella genome identifies genetic changes associated with the evolution of vascular plants.</title>
        <authorList>
            <person name="Banks J.A."/>
            <person name="Nishiyama T."/>
            <person name="Hasebe M."/>
            <person name="Bowman J.L."/>
            <person name="Gribskov M."/>
            <person name="dePamphilis C."/>
            <person name="Albert V.A."/>
            <person name="Aono N."/>
            <person name="Aoyama T."/>
            <person name="Ambrose B.A."/>
            <person name="Ashton N.W."/>
            <person name="Axtell M.J."/>
            <person name="Barker E."/>
            <person name="Barker M.S."/>
            <person name="Bennetzen J.L."/>
            <person name="Bonawitz N.D."/>
            <person name="Chapple C."/>
            <person name="Cheng C."/>
            <person name="Correa L.G."/>
            <person name="Dacre M."/>
            <person name="DeBarry J."/>
            <person name="Dreyer I."/>
            <person name="Elias M."/>
            <person name="Engstrom E.M."/>
            <person name="Estelle M."/>
            <person name="Feng L."/>
            <person name="Finet C."/>
            <person name="Floyd S.K."/>
            <person name="Frommer W.B."/>
            <person name="Fujita T."/>
            <person name="Gramzow L."/>
            <person name="Gutensohn M."/>
            <person name="Harholt J."/>
            <person name="Hattori M."/>
            <person name="Heyl A."/>
            <person name="Hirai T."/>
            <person name="Hiwatashi Y."/>
            <person name="Ishikawa M."/>
            <person name="Iwata M."/>
            <person name="Karol K.G."/>
            <person name="Koehler B."/>
            <person name="Kolukisaoglu U."/>
            <person name="Kubo M."/>
            <person name="Kurata T."/>
            <person name="Lalonde S."/>
            <person name="Li K."/>
            <person name="Li Y."/>
            <person name="Litt A."/>
            <person name="Lyons E."/>
            <person name="Manning G."/>
            <person name="Maruyama T."/>
            <person name="Michael T.P."/>
            <person name="Mikami K."/>
            <person name="Miyazaki S."/>
            <person name="Morinaga S."/>
            <person name="Murata T."/>
            <person name="Mueller-Roeber B."/>
            <person name="Nelson D.R."/>
            <person name="Obara M."/>
            <person name="Oguri Y."/>
            <person name="Olmstead R.G."/>
            <person name="Onodera N."/>
            <person name="Petersen B.L."/>
            <person name="Pils B."/>
            <person name="Prigge M."/>
            <person name="Rensing S.A."/>
            <person name="Riano-Pachon D.M."/>
            <person name="Roberts A.W."/>
            <person name="Sato Y."/>
            <person name="Scheller H.V."/>
            <person name="Schulz B."/>
            <person name="Schulz C."/>
            <person name="Shakirov E.V."/>
            <person name="Shibagaki N."/>
            <person name="Shinohara N."/>
            <person name="Shippen D.E."/>
            <person name="Soerensen I."/>
            <person name="Sotooka R."/>
            <person name="Sugimoto N."/>
            <person name="Sugita M."/>
            <person name="Sumikawa N."/>
            <person name="Tanurdzic M."/>
            <person name="Theissen G."/>
            <person name="Ulvskov P."/>
            <person name="Wakazuki S."/>
            <person name="Weng J.K."/>
            <person name="Willats W.W."/>
            <person name="Wipf D."/>
            <person name="Wolf P.G."/>
            <person name="Yang L."/>
            <person name="Zimmer A.D."/>
            <person name="Zhu Q."/>
            <person name="Mitros T."/>
            <person name="Hellsten U."/>
            <person name="Loque D."/>
            <person name="Otillar R."/>
            <person name="Salamov A."/>
            <person name="Schmutz J."/>
            <person name="Shapiro H."/>
            <person name="Lindquist E."/>
            <person name="Lucas S."/>
            <person name="Rokhsar D."/>
            <person name="Grigoriev I.V."/>
        </authorList>
    </citation>
    <scope>NUCLEOTIDE SEQUENCE [LARGE SCALE GENOMIC DNA]</scope>
</reference>
<keyword evidence="8" id="KW-1185">Reference proteome</keyword>
<dbReference type="OrthoDB" id="14970at2759"/>
<organism evidence="8">
    <name type="scientific">Selaginella moellendorffii</name>
    <name type="common">Spikemoss</name>
    <dbReference type="NCBI Taxonomy" id="88036"/>
    <lineage>
        <taxon>Eukaryota</taxon>
        <taxon>Viridiplantae</taxon>
        <taxon>Streptophyta</taxon>
        <taxon>Embryophyta</taxon>
        <taxon>Tracheophyta</taxon>
        <taxon>Lycopodiopsida</taxon>
        <taxon>Selaginellales</taxon>
        <taxon>Selaginellaceae</taxon>
        <taxon>Selaginella</taxon>
    </lineage>
</organism>
<dbReference type="CDD" id="cd06558">
    <property type="entry name" value="crotonase-like"/>
    <property type="match status" value="1"/>
</dbReference>
<dbReference type="STRING" id="88036.D8S1K9"/>
<dbReference type="SUPFAM" id="SSF52096">
    <property type="entry name" value="ClpP/crotonase"/>
    <property type="match status" value="1"/>
</dbReference>
<keyword evidence="3" id="KW-0276">Fatty acid metabolism</keyword>
<keyword evidence="5" id="KW-0413">Isomerase</keyword>
<dbReference type="Pfam" id="PF00378">
    <property type="entry name" value="ECH_1"/>
    <property type="match status" value="1"/>
</dbReference>
<comment type="pathway">
    <text evidence="1">Lipid metabolism; fatty acid beta-oxidation.</text>
</comment>
<dbReference type="PROSITE" id="PS00166">
    <property type="entry name" value="ENOYL_COA_HYDRATASE"/>
    <property type="match status" value="1"/>
</dbReference>
<dbReference type="FunCoup" id="D8S1K9">
    <property type="interactions" value="3348"/>
</dbReference>
<dbReference type="GO" id="GO:0006635">
    <property type="term" value="P:fatty acid beta-oxidation"/>
    <property type="evidence" value="ECO:0007669"/>
    <property type="project" value="UniProtKB-UniPathway"/>
</dbReference>
<dbReference type="KEGG" id="smo:SELMODRAFT_106195"/>
<dbReference type="Gramene" id="EFJ21871">
    <property type="protein sequence ID" value="EFJ21871"/>
    <property type="gene ID" value="SELMODRAFT_106195"/>
</dbReference>
<evidence type="ECO:0000256" key="5">
    <source>
        <dbReference type="ARBA" id="ARBA00023235"/>
    </source>
</evidence>
<dbReference type="PANTHER" id="PTHR43149:SF1">
    <property type="entry name" value="DELTA(3,5)-DELTA(2,4)-DIENOYL-COA ISOMERASE, MITOCHONDRIAL"/>
    <property type="match status" value="1"/>
</dbReference>
<dbReference type="GO" id="GO:0051750">
    <property type="term" value="F:delta(3,5)-delta(2,4)-dienoyl-CoA isomerase activity"/>
    <property type="evidence" value="ECO:0000318"/>
    <property type="project" value="GO_Central"/>
</dbReference>
<dbReference type="InterPro" id="IPR045002">
    <property type="entry name" value="Ech1-like"/>
</dbReference>
<protein>
    <submittedName>
        <fullName evidence="7">Uncharacterized protein</fullName>
    </submittedName>
</protein>
<dbReference type="Gene3D" id="1.10.12.10">
    <property type="entry name" value="Lyase 2-enoyl-coa Hydratase, Chain A, domain 2"/>
    <property type="match status" value="1"/>
</dbReference>
<evidence type="ECO:0000256" key="2">
    <source>
        <dbReference type="ARBA" id="ARBA00005254"/>
    </source>
</evidence>
<dbReference type="Gene3D" id="3.90.226.10">
    <property type="entry name" value="2-enoyl-CoA Hydratase, Chain A, domain 1"/>
    <property type="match status" value="1"/>
</dbReference>
<dbReference type="EMBL" id="GL377598">
    <property type="protein sequence ID" value="EFJ21871.1"/>
    <property type="molecule type" value="Genomic_DNA"/>
</dbReference>
<dbReference type="InterPro" id="IPR014748">
    <property type="entry name" value="Enoyl-CoA_hydra_C"/>
</dbReference>
<gene>
    <name evidence="7" type="ORF">SELMODRAFT_106195</name>
</gene>
<dbReference type="OMA" id="VGGGCQL"/>
<evidence type="ECO:0000256" key="6">
    <source>
        <dbReference type="RuleBase" id="RU003707"/>
    </source>
</evidence>
<evidence type="ECO:0000313" key="8">
    <source>
        <dbReference type="Proteomes" id="UP000001514"/>
    </source>
</evidence>